<reference evidence="12" key="2">
    <citation type="journal article" date="2021" name="PeerJ">
        <title>Extensive microbial diversity within the chicken gut microbiome revealed by metagenomics and culture.</title>
        <authorList>
            <person name="Gilroy R."/>
            <person name="Ravi A."/>
            <person name="Getino M."/>
            <person name="Pursley I."/>
            <person name="Horton D.L."/>
            <person name="Alikhan N.F."/>
            <person name="Baker D."/>
            <person name="Gharbi K."/>
            <person name="Hall N."/>
            <person name="Watson M."/>
            <person name="Adriaenssens E.M."/>
            <person name="Foster-Nyarko E."/>
            <person name="Jarju S."/>
            <person name="Secka A."/>
            <person name="Antonio M."/>
            <person name="Oren A."/>
            <person name="Chaudhuri R.R."/>
            <person name="La Ragione R."/>
            <person name="Hildebrand F."/>
            <person name="Pallen M.J."/>
        </authorList>
    </citation>
    <scope>NUCLEOTIDE SEQUENCE</scope>
    <source>
        <strain evidence="12">E3-2379</strain>
    </source>
</reference>
<dbReference type="InterPro" id="IPR011527">
    <property type="entry name" value="ABC1_TM_dom"/>
</dbReference>
<keyword evidence="3" id="KW-1003">Cell membrane</keyword>
<feature type="transmembrane region" description="Helical" evidence="9">
    <location>
        <begin position="246"/>
        <end position="264"/>
    </location>
</feature>
<evidence type="ECO:0000256" key="7">
    <source>
        <dbReference type="ARBA" id="ARBA00022989"/>
    </source>
</evidence>
<dbReference type="PANTHER" id="PTHR43394">
    <property type="entry name" value="ATP-DEPENDENT PERMEASE MDL1, MITOCHONDRIAL"/>
    <property type="match status" value="1"/>
</dbReference>
<dbReference type="InterPro" id="IPR017871">
    <property type="entry name" value="ABC_transporter-like_CS"/>
</dbReference>
<keyword evidence="4 9" id="KW-0812">Transmembrane</keyword>
<gene>
    <name evidence="12" type="ORF">IAC13_01775</name>
</gene>
<feature type="domain" description="ABC transmembrane type-1" evidence="11">
    <location>
        <begin position="17"/>
        <end position="299"/>
    </location>
</feature>
<dbReference type="Pfam" id="PF00005">
    <property type="entry name" value="ABC_tran"/>
    <property type="match status" value="1"/>
</dbReference>
<feature type="transmembrane region" description="Helical" evidence="9">
    <location>
        <begin position="12"/>
        <end position="33"/>
    </location>
</feature>
<feature type="transmembrane region" description="Helical" evidence="9">
    <location>
        <begin position="276"/>
        <end position="298"/>
    </location>
</feature>
<evidence type="ECO:0000256" key="2">
    <source>
        <dbReference type="ARBA" id="ARBA00022448"/>
    </source>
</evidence>
<dbReference type="FunFam" id="3.40.50.300:FF:000221">
    <property type="entry name" value="Multidrug ABC transporter ATP-binding protein"/>
    <property type="match status" value="1"/>
</dbReference>
<dbReference type="InterPro" id="IPR003593">
    <property type="entry name" value="AAA+_ATPase"/>
</dbReference>
<keyword evidence="6 12" id="KW-0067">ATP-binding</keyword>
<dbReference type="InterPro" id="IPR039421">
    <property type="entry name" value="Type_1_exporter"/>
</dbReference>
<dbReference type="GO" id="GO:0016887">
    <property type="term" value="F:ATP hydrolysis activity"/>
    <property type="evidence" value="ECO:0007669"/>
    <property type="project" value="InterPro"/>
</dbReference>
<dbReference type="GO" id="GO:0005886">
    <property type="term" value="C:plasma membrane"/>
    <property type="evidence" value="ECO:0007669"/>
    <property type="project" value="UniProtKB-SubCell"/>
</dbReference>
<evidence type="ECO:0000313" key="12">
    <source>
        <dbReference type="EMBL" id="MBO8462642.1"/>
    </source>
</evidence>
<dbReference type="PROSITE" id="PS50929">
    <property type="entry name" value="ABC_TM1F"/>
    <property type="match status" value="1"/>
</dbReference>
<feature type="transmembrane region" description="Helical" evidence="9">
    <location>
        <begin position="158"/>
        <end position="176"/>
    </location>
</feature>
<dbReference type="SUPFAM" id="SSF52540">
    <property type="entry name" value="P-loop containing nucleoside triphosphate hydrolases"/>
    <property type="match status" value="1"/>
</dbReference>
<proteinExistence type="predicted"/>
<reference evidence="12" key="1">
    <citation type="submission" date="2020-10" db="EMBL/GenBank/DDBJ databases">
        <authorList>
            <person name="Gilroy R."/>
        </authorList>
    </citation>
    <scope>NUCLEOTIDE SEQUENCE</scope>
    <source>
        <strain evidence="12">E3-2379</strain>
    </source>
</reference>
<protein>
    <submittedName>
        <fullName evidence="12">ABC transporter ATP-binding protein</fullName>
    </submittedName>
</protein>
<dbReference type="PROSITE" id="PS50893">
    <property type="entry name" value="ABC_TRANSPORTER_2"/>
    <property type="match status" value="1"/>
</dbReference>
<comment type="caution">
    <text evidence="12">The sequence shown here is derived from an EMBL/GenBank/DDBJ whole genome shotgun (WGS) entry which is preliminary data.</text>
</comment>
<evidence type="ECO:0000256" key="3">
    <source>
        <dbReference type="ARBA" id="ARBA00022475"/>
    </source>
</evidence>
<evidence type="ECO:0000256" key="6">
    <source>
        <dbReference type="ARBA" id="ARBA00022840"/>
    </source>
</evidence>
<dbReference type="InterPro" id="IPR036640">
    <property type="entry name" value="ABC1_TM_sf"/>
</dbReference>
<evidence type="ECO:0000256" key="9">
    <source>
        <dbReference type="SAM" id="Phobius"/>
    </source>
</evidence>
<dbReference type="InterPro" id="IPR027417">
    <property type="entry name" value="P-loop_NTPase"/>
</dbReference>
<keyword evidence="8 9" id="KW-0472">Membrane</keyword>
<accession>A0A9D9HZA6</accession>
<evidence type="ECO:0000256" key="8">
    <source>
        <dbReference type="ARBA" id="ARBA00023136"/>
    </source>
</evidence>
<sequence>MFRKLFSYMGKYKKYAILAMFCVMVEVAFELIIPFIMADIVDVGVRTGDKGYIFSQGILMLVCACIALVLGIGSAKFSAIAGQGLGAELRKAEYKKIQSFSFANTDKFRTSSLITRLTSDITTIQNSFSTGLRPACRSPIMMVLALILSFSINAKLALVFFVAAPILGILLWCIILRVRPLYTTMQGAIDLVNRVIQENLTAVRVVRAYVREEYEIKKFKEVNQNWKTVSERAFGIASMNMAAMQFVMYTTILAILWFGGNLILNNGMKVGELTGFLSYVLQVLNSLMMMSNVFLMMTRSLSSGKRIMEVMEEEVTLDDKEAKDISVERGEIVFEHVSFKYKETAKEDVLSDISFTIQAGQTVGIIGATGSAKSTLVQLIPRLYDVTQGKIYIDGRPIKEYPLKHLRDVIAMVLQKNTLFSGTVKENLCWGKEDATQEEIEEACKIACVDEFIPRLKDGYDTELGQGGSNVSGGQKQRLCIARALLKRPKILIFDDSTSAVDTATEGRIREQLANSFPNTTKIIIAQRITSIMHADQIIILEDGKIHEIGTHESLLKSNEIYQDMYHSQQEGAGL</sequence>
<evidence type="ECO:0000256" key="1">
    <source>
        <dbReference type="ARBA" id="ARBA00004651"/>
    </source>
</evidence>
<evidence type="ECO:0000256" key="4">
    <source>
        <dbReference type="ARBA" id="ARBA00022692"/>
    </source>
</evidence>
<dbReference type="SUPFAM" id="SSF90123">
    <property type="entry name" value="ABC transporter transmembrane region"/>
    <property type="match status" value="1"/>
</dbReference>
<dbReference type="AlphaFoldDB" id="A0A9D9HZA6"/>
<keyword evidence="2" id="KW-0813">Transport</keyword>
<dbReference type="PANTHER" id="PTHR43394:SF1">
    <property type="entry name" value="ATP-BINDING CASSETTE SUB-FAMILY B MEMBER 10, MITOCHONDRIAL"/>
    <property type="match status" value="1"/>
</dbReference>
<dbReference type="Gene3D" id="3.40.50.300">
    <property type="entry name" value="P-loop containing nucleotide triphosphate hydrolases"/>
    <property type="match status" value="1"/>
</dbReference>
<keyword evidence="7 9" id="KW-1133">Transmembrane helix</keyword>
<feature type="transmembrane region" description="Helical" evidence="9">
    <location>
        <begin position="53"/>
        <end position="73"/>
    </location>
</feature>
<name>A0A9D9HZA6_9FIRM</name>
<dbReference type="CDD" id="cd18548">
    <property type="entry name" value="ABC_6TM_Tm287_like"/>
    <property type="match status" value="1"/>
</dbReference>
<evidence type="ECO:0000259" key="11">
    <source>
        <dbReference type="PROSITE" id="PS50929"/>
    </source>
</evidence>
<dbReference type="Gene3D" id="1.20.1560.10">
    <property type="entry name" value="ABC transporter type 1, transmembrane domain"/>
    <property type="match status" value="1"/>
</dbReference>
<dbReference type="SMART" id="SM00382">
    <property type="entry name" value="AAA"/>
    <property type="match status" value="1"/>
</dbReference>
<keyword evidence="5" id="KW-0547">Nucleotide-binding</keyword>
<organism evidence="12 13">
    <name type="scientific">Candidatus Scybalomonas excrementavium</name>
    <dbReference type="NCBI Taxonomy" id="2840943"/>
    <lineage>
        <taxon>Bacteria</taxon>
        <taxon>Bacillati</taxon>
        <taxon>Bacillota</taxon>
        <taxon>Clostridia</taxon>
        <taxon>Lachnospirales</taxon>
        <taxon>Lachnospiraceae</taxon>
        <taxon>Lachnospiraceae incertae sedis</taxon>
        <taxon>Candidatus Scybalomonas</taxon>
    </lineage>
</organism>
<dbReference type="GO" id="GO:0015421">
    <property type="term" value="F:ABC-type oligopeptide transporter activity"/>
    <property type="evidence" value="ECO:0007669"/>
    <property type="project" value="TreeGrafter"/>
</dbReference>
<dbReference type="PROSITE" id="PS00211">
    <property type="entry name" value="ABC_TRANSPORTER_1"/>
    <property type="match status" value="1"/>
</dbReference>
<dbReference type="GO" id="GO:0005524">
    <property type="term" value="F:ATP binding"/>
    <property type="evidence" value="ECO:0007669"/>
    <property type="project" value="UniProtKB-KW"/>
</dbReference>
<dbReference type="EMBL" id="JADIML010000054">
    <property type="protein sequence ID" value="MBO8462642.1"/>
    <property type="molecule type" value="Genomic_DNA"/>
</dbReference>
<evidence type="ECO:0000259" key="10">
    <source>
        <dbReference type="PROSITE" id="PS50893"/>
    </source>
</evidence>
<feature type="domain" description="ABC transporter" evidence="10">
    <location>
        <begin position="332"/>
        <end position="568"/>
    </location>
</feature>
<evidence type="ECO:0000256" key="5">
    <source>
        <dbReference type="ARBA" id="ARBA00022741"/>
    </source>
</evidence>
<dbReference type="Proteomes" id="UP000823618">
    <property type="component" value="Unassembled WGS sequence"/>
</dbReference>
<dbReference type="Pfam" id="PF00664">
    <property type="entry name" value="ABC_membrane"/>
    <property type="match status" value="1"/>
</dbReference>
<comment type="subcellular location">
    <subcellularLocation>
        <location evidence="1">Cell membrane</location>
        <topology evidence="1">Multi-pass membrane protein</topology>
    </subcellularLocation>
</comment>
<dbReference type="InterPro" id="IPR003439">
    <property type="entry name" value="ABC_transporter-like_ATP-bd"/>
</dbReference>
<evidence type="ECO:0000313" key="13">
    <source>
        <dbReference type="Proteomes" id="UP000823618"/>
    </source>
</evidence>